<dbReference type="Proteomes" id="UP001165089">
    <property type="component" value="Unassembled WGS sequence"/>
</dbReference>
<name>A0ABQ5Q5F4_9BACT</name>
<keyword evidence="2" id="KW-1185">Reference proteome</keyword>
<accession>A0ABQ5Q5F4</accession>
<dbReference type="EMBL" id="BSDD01000002">
    <property type="protein sequence ID" value="GLH69985.1"/>
    <property type="molecule type" value="Genomic_DNA"/>
</dbReference>
<gene>
    <name evidence="1" type="ORF">GETHPA_15180</name>
</gene>
<organism evidence="1 2">
    <name type="scientific">Geothrix rubra</name>
    <dbReference type="NCBI Taxonomy" id="2927977"/>
    <lineage>
        <taxon>Bacteria</taxon>
        <taxon>Pseudomonadati</taxon>
        <taxon>Acidobacteriota</taxon>
        <taxon>Holophagae</taxon>
        <taxon>Holophagales</taxon>
        <taxon>Holophagaceae</taxon>
        <taxon>Geothrix</taxon>
    </lineage>
</organism>
<reference evidence="1 2" key="1">
    <citation type="journal article" date="2023" name="Antonie Van Leeuwenhoek">
        <title>Mesoterricola silvestris gen. nov., sp. nov., Mesoterricola sediminis sp. nov., Geothrix oryzae sp. nov., Geothrix edaphica sp. nov., Geothrix rubra sp. nov., and Geothrix limicola sp. nov., six novel members of Acidobacteriota isolated from soils.</title>
        <authorList>
            <person name="Itoh H."/>
            <person name="Sugisawa Y."/>
            <person name="Mise K."/>
            <person name="Xu Z."/>
            <person name="Kuniyasu M."/>
            <person name="Ushijima N."/>
            <person name="Kawano K."/>
            <person name="Kobayashi E."/>
            <person name="Shiratori Y."/>
            <person name="Masuda Y."/>
            <person name="Senoo K."/>
        </authorList>
    </citation>
    <scope>NUCLEOTIDE SEQUENCE [LARGE SCALE GENOMIC DNA]</scope>
    <source>
        <strain evidence="1 2">Red803</strain>
    </source>
</reference>
<sequence length="144" mass="15675">MAGTSLLAPLAAAILAVGPAAGLPFDRVVPGTDHVVFYRVEGDHQFLFVYRMPGRTLQALEIDRRERDGDEDGEEAAEVVHHLPISRLAGRIQYLELDRLPGSRRALLALTRKRAAVVEGVRLEATGSTPDHWLGLAPDGPPRP</sequence>
<proteinExistence type="predicted"/>
<comment type="caution">
    <text evidence="1">The sequence shown here is derived from an EMBL/GenBank/DDBJ whole genome shotgun (WGS) entry which is preliminary data.</text>
</comment>
<evidence type="ECO:0000313" key="1">
    <source>
        <dbReference type="EMBL" id="GLH69985.1"/>
    </source>
</evidence>
<dbReference type="RefSeq" id="WP_285724241.1">
    <property type="nucleotide sequence ID" value="NZ_BSDD01000002.1"/>
</dbReference>
<protein>
    <submittedName>
        <fullName evidence="1">Uncharacterized protein</fullName>
    </submittedName>
</protein>
<evidence type="ECO:0000313" key="2">
    <source>
        <dbReference type="Proteomes" id="UP001165089"/>
    </source>
</evidence>